<sequence length="291" mass="33959">MSFRTVIITKESKLSLRMNQLIVKSENLSRIPLNEILCLVIEHPNVSMTGHLMNALSDQKIVTILCNTKHLPNTLLLPLYGHHRQARLIQNQMNWKNERKGQLWQLLVKHKILNQKQVIQECFKERDSELFDAFANNVELDDSTNREGHAAKVYFNIILDPGYARGDDTAQNAAMDYGYQVLLAIVARTIVSKGYLTELGIKHHNEFNIYNLASDFMEIFRPLIDYLVLKNVEQQFETEQKRAILDILNRKLKIDNKKYYFLNAVEIYVDSLFKYLSNGNREVIKIPTWTY</sequence>
<feature type="binding site" evidence="10">
    <location>
        <position position="147"/>
    </location>
    <ligand>
        <name>Mn(2+)</name>
        <dbReference type="ChEBI" id="CHEBI:29035"/>
    </ligand>
</feature>
<keyword evidence="6 10" id="KW-0051">Antiviral defense</keyword>
<accession>A0A317YP89</accession>
<comment type="function">
    <text evidence="10">CRISPR (clustered regularly interspaced short palindromic repeat), is an adaptive immune system that provides protection against mobile genetic elements (viruses, transposable elements and conjugative plasmids). CRISPR clusters contain spacers, sequences complementary to antecedent mobile elements, and target invading nucleic acids. CRISPR clusters are transcribed and processed into CRISPR RNA (crRNA). Acts as a dsDNA endonuclease. Involved in the integration of spacer DNA into the CRISPR cassette.</text>
</comment>
<proteinExistence type="inferred from homology"/>
<feature type="binding site" evidence="10">
    <location>
        <position position="203"/>
    </location>
    <ligand>
        <name>Mn(2+)</name>
        <dbReference type="ChEBI" id="CHEBI:29035"/>
    </ligand>
</feature>
<comment type="subunit">
    <text evidence="9 10">Homodimer, forms a heterotetramer with a Cas2 homodimer.</text>
</comment>
<keyword evidence="4 10" id="KW-0378">Hydrolase</keyword>
<dbReference type="GO" id="GO:0046872">
    <property type="term" value="F:metal ion binding"/>
    <property type="evidence" value="ECO:0007669"/>
    <property type="project" value="UniProtKB-UniRule"/>
</dbReference>
<protein>
    <recommendedName>
        <fullName evidence="10">CRISPR-associated endonuclease Cas1</fullName>
        <ecNumber evidence="10">3.1.-.-</ecNumber>
    </recommendedName>
</protein>
<evidence type="ECO:0000256" key="9">
    <source>
        <dbReference type="ARBA" id="ARBA00038592"/>
    </source>
</evidence>
<dbReference type="GO" id="GO:0016787">
    <property type="term" value="F:hydrolase activity"/>
    <property type="evidence" value="ECO:0007669"/>
    <property type="project" value="UniProtKB-KW"/>
</dbReference>
<keyword evidence="8 10" id="KW-0464">Manganese</keyword>
<keyword evidence="1 10" id="KW-0540">Nuclease</keyword>
<keyword evidence="3 10" id="KW-0255">Endonuclease</keyword>
<comment type="similarity">
    <text evidence="10">Belongs to the CRISPR-associated endonuclease Cas1 family.</text>
</comment>
<evidence type="ECO:0000256" key="6">
    <source>
        <dbReference type="ARBA" id="ARBA00023118"/>
    </source>
</evidence>
<dbReference type="RefSeq" id="WP_063284666.1">
    <property type="nucleotide sequence ID" value="NZ_CAJESI010000002.1"/>
</dbReference>
<keyword evidence="5 10" id="KW-0460">Magnesium</keyword>
<dbReference type="InterPro" id="IPR002729">
    <property type="entry name" value="CRISPR-assoc_Cas1"/>
</dbReference>
<dbReference type="NCBIfam" id="TIGR03639">
    <property type="entry name" value="cas1_NMENI"/>
    <property type="match status" value="1"/>
</dbReference>
<dbReference type="InterPro" id="IPR050646">
    <property type="entry name" value="Cas1"/>
</dbReference>
<dbReference type="Gene3D" id="1.20.120.920">
    <property type="entry name" value="CRISPR-associated endonuclease Cas1, C-terminal domain"/>
    <property type="match status" value="1"/>
</dbReference>
<dbReference type="Proteomes" id="UP000595859">
    <property type="component" value="Chromosome"/>
</dbReference>
<dbReference type="EMBL" id="CP066884">
    <property type="protein sequence ID" value="QQM98639.1"/>
    <property type="molecule type" value="Genomic_DNA"/>
</dbReference>
<organism evidence="11 13">
    <name type="scientific">Staphylococcus pseudintermedius</name>
    <dbReference type="NCBI Taxonomy" id="283734"/>
    <lineage>
        <taxon>Bacteria</taxon>
        <taxon>Bacillati</taxon>
        <taxon>Bacillota</taxon>
        <taxon>Bacilli</taxon>
        <taxon>Bacillales</taxon>
        <taxon>Staphylococcaceae</taxon>
        <taxon>Staphylococcus</taxon>
        <taxon>Staphylococcus intermedius group</taxon>
    </lineage>
</organism>
<dbReference type="PANTHER" id="PTHR34353">
    <property type="entry name" value="CRISPR-ASSOCIATED ENDONUCLEASE CAS1 1"/>
    <property type="match status" value="1"/>
</dbReference>
<dbReference type="AlphaFoldDB" id="A0A317YP89"/>
<dbReference type="GO" id="GO:0004520">
    <property type="term" value="F:DNA endonuclease activity"/>
    <property type="evidence" value="ECO:0007669"/>
    <property type="project" value="InterPro"/>
</dbReference>
<dbReference type="EMBL" id="QEIT01000047">
    <property type="protein sequence ID" value="PWZ74144.1"/>
    <property type="molecule type" value="Genomic_DNA"/>
</dbReference>
<feature type="binding site" evidence="10">
    <location>
        <position position="218"/>
    </location>
    <ligand>
        <name>Mn(2+)</name>
        <dbReference type="ChEBI" id="CHEBI:29035"/>
    </ligand>
</feature>
<dbReference type="EC" id="3.1.-.-" evidence="10"/>
<dbReference type="GO" id="GO:0043571">
    <property type="term" value="P:maintenance of CRISPR repeat elements"/>
    <property type="evidence" value="ECO:0007669"/>
    <property type="project" value="UniProtKB-UniRule"/>
</dbReference>
<dbReference type="Proteomes" id="UP000246800">
    <property type="component" value="Unassembled WGS sequence"/>
</dbReference>
<dbReference type="PANTHER" id="PTHR34353:SF2">
    <property type="entry name" value="CRISPR-ASSOCIATED ENDONUCLEASE CAS1 1"/>
    <property type="match status" value="1"/>
</dbReference>
<dbReference type="NCBIfam" id="TIGR00287">
    <property type="entry name" value="cas1"/>
    <property type="match status" value="1"/>
</dbReference>
<evidence type="ECO:0000313" key="11">
    <source>
        <dbReference type="EMBL" id="PWZ74144.1"/>
    </source>
</evidence>
<comment type="cofactor">
    <cofactor evidence="10">
        <name>Mg(2+)</name>
        <dbReference type="ChEBI" id="CHEBI:18420"/>
    </cofactor>
    <cofactor evidence="10">
        <name>Mn(2+)</name>
        <dbReference type="ChEBI" id="CHEBI:29035"/>
    </cofactor>
</comment>
<keyword evidence="7 10" id="KW-0238">DNA-binding</keyword>
<evidence type="ECO:0000256" key="10">
    <source>
        <dbReference type="HAMAP-Rule" id="MF_01470"/>
    </source>
</evidence>
<dbReference type="HAMAP" id="MF_01470">
    <property type="entry name" value="Cas1"/>
    <property type="match status" value="1"/>
</dbReference>
<keyword evidence="2 10" id="KW-0479">Metal-binding</keyword>
<gene>
    <name evidence="10 12" type="primary">cas1</name>
    <name evidence="11" type="ORF">DD902_09245</name>
    <name evidence="12" type="ORF">JGZ15_02940</name>
</gene>
<evidence type="ECO:0000313" key="14">
    <source>
        <dbReference type="Proteomes" id="UP000595859"/>
    </source>
</evidence>
<evidence type="ECO:0000256" key="2">
    <source>
        <dbReference type="ARBA" id="ARBA00022723"/>
    </source>
</evidence>
<name>A0A317YP89_STAPS</name>
<dbReference type="InterPro" id="IPR019855">
    <property type="entry name" value="CRISPR-assoc_Cas1_NMENI"/>
</dbReference>
<reference evidence="12 14" key="2">
    <citation type="submission" date="2020-12" db="EMBL/GenBank/DDBJ databases">
        <title>Whole genome sequencing and de novo assembly of Staphylococcus pseudintermedius: a novel pangenome approach to unravel pathogenesis of canine pyoderma.</title>
        <authorList>
            <person name="Ferrer L."/>
            <person name="Perez D."/>
            <person name="Fonticoba R."/>
            <person name="Vines J."/>
            <person name="Fabregas N."/>
            <person name="Madronero S."/>
            <person name="Meroni G."/>
            <person name="Martino P."/>
            <person name="Martinez S."/>
            <person name="Cusco A."/>
            <person name="Migura L."/>
            <person name="Francino O."/>
        </authorList>
    </citation>
    <scope>NUCLEOTIDE SEQUENCE [LARGE SCALE GENOMIC DNA]</scope>
    <source>
        <strain evidence="12 14">HSP080</strain>
    </source>
</reference>
<evidence type="ECO:0000256" key="4">
    <source>
        <dbReference type="ARBA" id="ARBA00022801"/>
    </source>
</evidence>
<evidence type="ECO:0000313" key="12">
    <source>
        <dbReference type="EMBL" id="QQM98639.1"/>
    </source>
</evidence>
<dbReference type="InterPro" id="IPR042206">
    <property type="entry name" value="CRISPR-assoc_Cas1_C"/>
</dbReference>
<evidence type="ECO:0000256" key="7">
    <source>
        <dbReference type="ARBA" id="ARBA00023125"/>
    </source>
</evidence>
<evidence type="ECO:0000313" key="13">
    <source>
        <dbReference type="Proteomes" id="UP000246800"/>
    </source>
</evidence>
<dbReference type="GO" id="GO:0051607">
    <property type="term" value="P:defense response to virus"/>
    <property type="evidence" value="ECO:0007669"/>
    <property type="project" value="UniProtKB-UniRule"/>
</dbReference>
<reference evidence="11 13" key="1">
    <citation type="journal article" date="2018" name="Vet. Microbiol.">
        <title>Clonal diversity and geographic distribution of methicillin-resistant Staphylococcus pseudintermedius from Australian animals: Discovery of novel sequence types.</title>
        <authorList>
            <person name="Worthing K.A."/>
            <person name="Abraham S."/>
            <person name="Coombs G.W."/>
            <person name="Pang S."/>
            <person name="Saputra S."/>
            <person name="Jordan D."/>
            <person name="Trott D.J."/>
            <person name="Norris J.M."/>
        </authorList>
    </citation>
    <scope>NUCLEOTIDE SEQUENCE [LARGE SCALE GENOMIC DNA]</scope>
    <source>
        <strain evidence="11 13">ST525 1</strain>
    </source>
</reference>
<evidence type="ECO:0000256" key="1">
    <source>
        <dbReference type="ARBA" id="ARBA00022722"/>
    </source>
</evidence>
<evidence type="ECO:0000256" key="8">
    <source>
        <dbReference type="ARBA" id="ARBA00023211"/>
    </source>
</evidence>
<evidence type="ECO:0000256" key="3">
    <source>
        <dbReference type="ARBA" id="ARBA00022759"/>
    </source>
</evidence>
<dbReference type="GO" id="GO:0003677">
    <property type="term" value="F:DNA binding"/>
    <property type="evidence" value="ECO:0007669"/>
    <property type="project" value="UniProtKB-KW"/>
</dbReference>
<dbReference type="Pfam" id="PF01867">
    <property type="entry name" value="Cas_Cas1"/>
    <property type="match status" value="1"/>
</dbReference>
<evidence type="ECO:0000256" key="5">
    <source>
        <dbReference type="ARBA" id="ARBA00022842"/>
    </source>
</evidence>